<dbReference type="RefSeq" id="WP_066972354.1">
    <property type="nucleotide sequence ID" value="NZ_LWMT01000227.1"/>
</dbReference>
<accession>A0A166AWS1</accession>
<dbReference type="EC" id="3.1.-.-" evidence="8"/>
<evidence type="ECO:0000256" key="7">
    <source>
        <dbReference type="ARBA" id="ARBA00022884"/>
    </source>
</evidence>
<dbReference type="Proteomes" id="UP000077066">
    <property type="component" value="Unassembled WGS sequence"/>
</dbReference>
<keyword evidence="11" id="KW-1185">Reference proteome</keyword>
<evidence type="ECO:0000259" key="9">
    <source>
        <dbReference type="SMART" id="SM00849"/>
    </source>
</evidence>
<comment type="caution">
    <text evidence="10">The sequence shown here is derived from an EMBL/GenBank/DDBJ whole genome shotgun (WGS) entry which is preliminary data.</text>
</comment>
<feature type="binding site" evidence="8">
    <location>
        <position position="173"/>
    </location>
    <ligand>
        <name>Zn(2+)</name>
        <dbReference type="ChEBI" id="CHEBI:29105"/>
        <label>1</label>
        <note>catalytic</note>
    </ligand>
</feature>
<dbReference type="Gene3D" id="3.40.50.10710">
    <property type="entry name" value="Metallo-hydrolase/oxidoreductase"/>
    <property type="match status" value="1"/>
</dbReference>
<dbReference type="AlphaFoldDB" id="A0A166AWS1"/>
<dbReference type="CDD" id="cd07714">
    <property type="entry name" value="RNaseJ_MBL-fold"/>
    <property type="match status" value="1"/>
</dbReference>
<dbReference type="InterPro" id="IPR036866">
    <property type="entry name" value="RibonucZ/Hydroxyglut_hydro"/>
</dbReference>
<dbReference type="GO" id="GO:0008270">
    <property type="term" value="F:zinc ion binding"/>
    <property type="evidence" value="ECO:0007669"/>
    <property type="project" value="UniProtKB-UniRule"/>
</dbReference>
<name>A0A166AWS1_9EURY</name>
<dbReference type="OrthoDB" id="63419at2157"/>
<dbReference type="Pfam" id="PF00753">
    <property type="entry name" value="Lactamase_B"/>
    <property type="match status" value="1"/>
</dbReference>
<dbReference type="EMBL" id="LWMT01000227">
    <property type="protein sequence ID" value="KZX12566.1"/>
    <property type="molecule type" value="Genomic_DNA"/>
</dbReference>
<protein>
    <recommendedName>
        <fullName evidence="8">Ribonuclease J</fullName>
        <shortName evidence="8">RNase J</shortName>
        <ecNumber evidence="8">3.1.-.-</ecNumber>
    </recommendedName>
</protein>
<dbReference type="InterPro" id="IPR030879">
    <property type="entry name" value="RNase_J_arc"/>
</dbReference>
<dbReference type="Pfam" id="PF07521">
    <property type="entry name" value="RMMBL"/>
    <property type="match status" value="1"/>
</dbReference>
<evidence type="ECO:0000313" key="10">
    <source>
        <dbReference type="EMBL" id="KZX12566.1"/>
    </source>
</evidence>
<proteinExistence type="inferred from homology"/>
<dbReference type="NCBIfam" id="TIGR00649">
    <property type="entry name" value="MG423"/>
    <property type="match status" value="1"/>
</dbReference>
<organism evidence="10 11">
    <name type="scientific">Methanobrevibacter filiformis</name>
    <dbReference type="NCBI Taxonomy" id="55758"/>
    <lineage>
        <taxon>Archaea</taxon>
        <taxon>Methanobacteriati</taxon>
        <taxon>Methanobacteriota</taxon>
        <taxon>Methanomada group</taxon>
        <taxon>Methanobacteria</taxon>
        <taxon>Methanobacteriales</taxon>
        <taxon>Methanobacteriaceae</taxon>
        <taxon>Methanobrevibacter</taxon>
    </lineage>
</organism>
<dbReference type="PANTHER" id="PTHR43694:SF1">
    <property type="entry name" value="RIBONUCLEASE J"/>
    <property type="match status" value="1"/>
</dbReference>
<evidence type="ECO:0000256" key="2">
    <source>
        <dbReference type="ARBA" id="ARBA00022722"/>
    </source>
</evidence>
<dbReference type="GO" id="GO:0003723">
    <property type="term" value="F:RNA binding"/>
    <property type="evidence" value="ECO:0007669"/>
    <property type="project" value="UniProtKB-KW"/>
</dbReference>
<dbReference type="STRING" id="55758.MBFIL_11040"/>
<dbReference type="InterPro" id="IPR055132">
    <property type="entry name" value="RNase_J_b_CASP"/>
</dbReference>
<comment type="function">
    <text evidence="8">An RNase that has 5'-3' exonuclease activity. May be involved in RNA degradation.</text>
</comment>
<sequence length="450" mass="49715">MTVEIIAVGGYEEVGKNMTAVKVGDEVVIFDMGIHLDRLSIHEDTDIDRMHSLDLIERGVIPDDTLMKDVDGKVKGIVFTHGHLDHIGAVAKLAHRYDAPLIATPYTIALIERTIKGERKFSVSNPLTTLNPGAKINLSKNITLEFVQSTHSIPQSVIAALHTPDGIIVYANDFKFDNHQKISPPPDYNRLKELGRKGVLSLIVETTRALDYHEVKTYSEKVAKIILEDIMREPLKEKKGMIVTTFSSHVERIQAIADIAKTSDREILFLGRSMERFCGLAESMGILELPPNASILGNPKSVNKALARAEEKREDYLLVATGHQGEPDALLPRIANGKTPFQIRSGDNVVISAPVIPNPTNAANRHIMERRLASDGARIYSNAHVSGHAGREDHRDFLRMLKPSHIIPAHGDLTMITAYAELAEEEGYRIGNNIHILRNGQAQVFNGGIS</sequence>
<reference evidence="10 11" key="1">
    <citation type="submission" date="2016-04" db="EMBL/GenBank/DDBJ databases">
        <title>Genome sequence of Methanobrevibacter filiformis DSM 11501.</title>
        <authorList>
            <person name="Poehlein A."/>
            <person name="Seedorf H."/>
            <person name="Daniel R."/>
        </authorList>
    </citation>
    <scope>NUCLEOTIDE SEQUENCE [LARGE SCALE GENOMIC DNA]</scope>
    <source>
        <strain evidence="10 11">DSM 11501</strain>
    </source>
</reference>
<feature type="binding site" evidence="8">
    <location>
        <position position="86"/>
    </location>
    <ligand>
        <name>Zn(2+)</name>
        <dbReference type="ChEBI" id="CHEBI:29105"/>
        <label>2</label>
        <note>catalytic</note>
    </ligand>
</feature>
<dbReference type="HAMAP" id="MF_01492">
    <property type="entry name" value="RNase_J_arch"/>
    <property type="match status" value="1"/>
</dbReference>
<dbReference type="GO" id="GO:0005737">
    <property type="term" value="C:cytoplasm"/>
    <property type="evidence" value="ECO:0007669"/>
    <property type="project" value="UniProtKB-SubCell"/>
</dbReference>
<feature type="binding site" evidence="8">
    <location>
        <begin position="384"/>
        <end position="388"/>
    </location>
    <ligand>
        <name>substrate</name>
    </ligand>
</feature>
<comment type="subunit">
    <text evidence="8">Homodimer.</text>
</comment>
<evidence type="ECO:0000256" key="6">
    <source>
        <dbReference type="ARBA" id="ARBA00022839"/>
    </source>
</evidence>
<dbReference type="Pfam" id="PF22505">
    <property type="entry name" value="RNase_J_b_CASP"/>
    <property type="match status" value="1"/>
</dbReference>
<evidence type="ECO:0000256" key="8">
    <source>
        <dbReference type="HAMAP-Rule" id="MF_01492"/>
    </source>
</evidence>
<keyword evidence="1 8" id="KW-0963">Cytoplasm</keyword>
<keyword evidence="3 8" id="KW-0479">Metal-binding</keyword>
<feature type="binding site" evidence="8">
    <location>
        <position position="83"/>
    </location>
    <ligand>
        <name>Zn(2+)</name>
        <dbReference type="ChEBI" id="CHEBI:29105"/>
        <label>1</label>
        <note>catalytic</note>
    </ligand>
</feature>
<comment type="similarity">
    <text evidence="8">Belongs to the metallo-beta-lactamase superfamily. RNA-metabolizing metallo-beta-lactamase-like family. Archaeal RNase J subfamily.</text>
</comment>
<evidence type="ECO:0000256" key="4">
    <source>
        <dbReference type="ARBA" id="ARBA00022801"/>
    </source>
</evidence>
<feature type="domain" description="Metallo-beta-lactamase" evidence="9">
    <location>
        <begin position="15"/>
        <end position="213"/>
    </location>
</feature>
<dbReference type="InterPro" id="IPR004613">
    <property type="entry name" value="RNase_J"/>
</dbReference>
<dbReference type="GO" id="GO:0006401">
    <property type="term" value="P:RNA catabolic process"/>
    <property type="evidence" value="ECO:0007669"/>
    <property type="project" value="UniProtKB-UniRule"/>
</dbReference>
<dbReference type="SUPFAM" id="SSF56281">
    <property type="entry name" value="Metallo-hydrolase/oxidoreductase"/>
    <property type="match status" value="1"/>
</dbReference>
<gene>
    <name evidence="8" type="primary">rnj</name>
    <name evidence="10" type="ORF">MBFIL_11040</name>
</gene>
<keyword evidence="7 8" id="KW-0694">RNA-binding</keyword>
<dbReference type="PANTHER" id="PTHR43694">
    <property type="entry name" value="RIBONUCLEASE J"/>
    <property type="match status" value="1"/>
</dbReference>
<evidence type="ECO:0000256" key="5">
    <source>
        <dbReference type="ARBA" id="ARBA00022833"/>
    </source>
</evidence>
<feature type="binding site" evidence="8">
    <location>
        <position position="410"/>
    </location>
    <ligand>
        <name>Zn(2+)</name>
        <dbReference type="ChEBI" id="CHEBI:29105"/>
        <label>2</label>
        <note>catalytic</note>
    </ligand>
</feature>
<dbReference type="InterPro" id="IPR001279">
    <property type="entry name" value="Metallo-B-lactamas"/>
</dbReference>
<keyword evidence="2 8" id="KW-0540">Nuclease</keyword>
<feature type="binding site" evidence="8">
    <location>
        <position position="173"/>
    </location>
    <ligand>
        <name>Zn(2+)</name>
        <dbReference type="ChEBI" id="CHEBI:29105"/>
        <label>2</label>
        <note>catalytic</note>
    </ligand>
</feature>
<dbReference type="Gene3D" id="3.60.15.10">
    <property type="entry name" value="Ribonuclease Z/Hydroxyacylglutathione hydrolase-like"/>
    <property type="match status" value="1"/>
</dbReference>
<comment type="cofactor">
    <cofactor evidence="8">
        <name>Zn(2+)</name>
        <dbReference type="ChEBI" id="CHEBI:29105"/>
    </cofactor>
    <text evidence="8">Binds 2 Zn(2+) ions per subunit. It is not clear if Zn(2+) or Mg(2+) is physiologically important.</text>
</comment>
<dbReference type="InterPro" id="IPR011108">
    <property type="entry name" value="RMMBL"/>
</dbReference>
<keyword evidence="4 8" id="KW-0378">Hydrolase</keyword>
<feature type="binding site" evidence="8">
    <location>
        <position position="151"/>
    </location>
    <ligand>
        <name>Zn(2+)</name>
        <dbReference type="ChEBI" id="CHEBI:29105"/>
        <label>1</label>
        <note>catalytic</note>
    </ligand>
</feature>
<dbReference type="InterPro" id="IPR042173">
    <property type="entry name" value="RNase_J_2"/>
</dbReference>
<evidence type="ECO:0000256" key="3">
    <source>
        <dbReference type="ARBA" id="ARBA00022723"/>
    </source>
</evidence>
<dbReference type="PATRIC" id="fig|55758.3.peg.1269"/>
<evidence type="ECO:0000256" key="1">
    <source>
        <dbReference type="ARBA" id="ARBA00022490"/>
    </source>
</evidence>
<feature type="binding site" evidence="8">
    <location>
        <position position="81"/>
    </location>
    <ligand>
        <name>Zn(2+)</name>
        <dbReference type="ChEBI" id="CHEBI:29105"/>
        <label>1</label>
        <note>catalytic</note>
    </ligand>
</feature>
<comment type="subcellular location">
    <subcellularLocation>
        <location evidence="8">Cytoplasm</location>
    </subcellularLocation>
</comment>
<evidence type="ECO:0000313" key="11">
    <source>
        <dbReference type="Proteomes" id="UP000077066"/>
    </source>
</evidence>
<dbReference type="SMART" id="SM00849">
    <property type="entry name" value="Lactamase_B"/>
    <property type="match status" value="1"/>
</dbReference>
<keyword evidence="5 8" id="KW-0862">Zinc</keyword>
<keyword evidence="6 8" id="KW-0269">Exonuclease</keyword>
<feature type="binding site" evidence="8">
    <location>
        <position position="85"/>
    </location>
    <ligand>
        <name>Zn(2+)</name>
        <dbReference type="ChEBI" id="CHEBI:29105"/>
        <label>2</label>
        <note>catalytic</note>
    </ligand>
</feature>
<dbReference type="GO" id="GO:0004534">
    <property type="term" value="F:5'-3' RNA exonuclease activity"/>
    <property type="evidence" value="ECO:0007669"/>
    <property type="project" value="UniProtKB-UniRule"/>
</dbReference>